<dbReference type="InterPro" id="IPR006059">
    <property type="entry name" value="SBP"/>
</dbReference>
<dbReference type="PROSITE" id="PS51257">
    <property type="entry name" value="PROKAR_LIPOPROTEIN"/>
    <property type="match status" value="1"/>
</dbReference>
<feature type="chain" id="PRO_5045864122" evidence="4">
    <location>
        <begin position="24"/>
        <end position="436"/>
    </location>
</feature>
<dbReference type="CDD" id="cd14750">
    <property type="entry name" value="PBP2_TMBP"/>
    <property type="match status" value="1"/>
</dbReference>
<evidence type="ECO:0000313" key="6">
    <source>
        <dbReference type="Proteomes" id="UP000815698"/>
    </source>
</evidence>
<dbReference type="PANTHER" id="PTHR30061">
    <property type="entry name" value="MALTOSE-BINDING PERIPLASMIC PROTEIN"/>
    <property type="match status" value="1"/>
</dbReference>
<dbReference type="RefSeq" id="WP_016663875.1">
    <property type="nucleotide sequence ID" value="NZ_CP023482.1"/>
</dbReference>
<evidence type="ECO:0000313" key="5">
    <source>
        <dbReference type="EMBL" id="ATH97207.1"/>
    </source>
</evidence>
<dbReference type="InterPro" id="IPR006311">
    <property type="entry name" value="TAT_signal"/>
</dbReference>
<evidence type="ECO:0000256" key="1">
    <source>
        <dbReference type="ARBA" id="ARBA00008520"/>
    </source>
</evidence>
<keyword evidence="6" id="KW-1185">Reference proteome</keyword>
<organism evidence="5 6">
    <name type="scientific">Dermabacter jinjuensis</name>
    <dbReference type="NCBI Taxonomy" id="1667168"/>
    <lineage>
        <taxon>Bacteria</taxon>
        <taxon>Bacillati</taxon>
        <taxon>Actinomycetota</taxon>
        <taxon>Actinomycetes</taxon>
        <taxon>Micrococcales</taxon>
        <taxon>Dermabacteraceae</taxon>
        <taxon>Dermabacter</taxon>
    </lineage>
</organism>
<protein>
    <submittedName>
        <fullName evidence="5">ABC transporter substrate-binding protein</fullName>
    </submittedName>
</protein>
<keyword evidence="2" id="KW-0813">Transport</keyword>
<sequence>MFNPSRRSVLAATAAGAAVAGLAACSNDNSKAGGASGAKGNFDERGPITFATGKDTSGKLKEFLEKWNKDHADEKVTLVELPESADEQRSQFINNAQAKSDAYTVLGLDVVWTAEFAAQQWVVELPEDKFKLDKLIPSTVDTAKYFDKLYAVPYTTNAELLFYRKDLLQAAGSNEPPKSFEEMYQMIEAIRGTEEGKDTLGFGSQYSKYEGITVQLTGLAKSAGKDLFDKEGKPQANSNEAKAGLKAVKDGFDKKFIPEEALTYKEEESRQAFQDGRLAFLQNWPYVWDLANAEDGSSKINGKFDVCPVPGIGSAEGSAALGGLNYAISAFGKNMGTAIDFIAFMVEEAQQKEWTLATSQAPANAAVYEDADVLEKYPFFTTLKEAIDKGTSRPQAVKYGDVTQAIQEATYSVLSGEKEVDASLDELQKTLEELQA</sequence>
<dbReference type="PANTHER" id="PTHR30061:SF50">
    <property type="entry name" value="MALTOSE_MALTODEXTRIN-BINDING PERIPLASMIC PROTEIN"/>
    <property type="match status" value="1"/>
</dbReference>
<evidence type="ECO:0000256" key="3">
    <source>
        <dbReference type="ARBA" id="ARBA00022729"/>
    </source>
</evidence>
<keyword evidence="3 4" id="KW-0732">Signal</keyword>
<feature type="signal peptide" evidence="4">
    <location>
        <begin position="1"/>
        <end position="23"/>
    </location>
</feature>
<dbReference type="SUPFAM" id="SSF53850">
    <property type="entry name" value="Periplasmic binding protein-like II"/>
    <property type="match status" value="1"/>
</dbReference>
<reference evidence="5 6" key="1">
    <citation type="journal article" date="2016" name="Int. J. Syst. Evol. Microbiol.">
        <title>Dermabacter jinjuensis sp. nov., a novel species of the genus Dermabacter isolated from a clinical specimen.</title>
        <authorList>
            <person name="Park Y.K."/>
            <person name="Lee K.M."/>
            <person name="Lee W.K."/>
            <person name="Cho M.J."/>
            <person name="Lee H.S."/>
            <person name="Cho Y.G."/>
            <person name="Lee Y.C."/>
            <person name="Lee W.K."/>
            <person name="Seong W.K."/>
            <person name="Hwang K.J."/>
        </authorList>
    </citation>
    <scope>NUCLEOTIDE SEQUENCE [LARGE SCALE GENOMIC DNA]</scope>
    <source>
        <strain evidence="5 6">32T</strain>
    </source>
</reference>
<evidence type="ECO:0000256" key="2">
    <source>
        <dbReference type="ARBA" id="ARBA00022448"/>
    </source>
</evidence>
<dbReference type="Pfam" id="PF01547">
    <property type="entry name" value="SBP_bac_1"/>
    <property type="match status" value="1"/>
</dbReference>
<dbReference type="EMBL" id="CP023482">
    <property type="protein sequence ID" value="ATH97207.1"/>
    <property type="molecule type" value="Genomic_DNA"/>
</dbReference>
<name>A0ABN5DPC0_9MICO</name>
<accession>A0ABN5DPC0</accession>
<dbReference type="Gene3D" id="3.40.190.10">
    <property type="entry name" value="Periplasmic binding protein-like II"/>
    <property type="match status" value="2"/>
</dbReference>
<gene>
    <name evidence="5" type="ORF">COP05_08985</name>
</gene>
<dbReference type="PROSITE" id="PS51318">
    <property type="entry name" value="TAT"/>
    <property type="match status" value="1"/>
</dbReference>
<dbReference type="Proteomes" id="UP000815698">
    <property type="component" value="Chromosome"/>
</dbReference>
<proteinExistence type="inferred from homology"/>
<evidence type="ECO:0000256" key="4">
    <source>
        <dbReference type="SAM" id="SignalP"/>
    </source>
</evidence>
<comment type="similarity">
    <text evidence="1">Belongs to the bacterial solute-binding protein 1 family.</text>
</comment>